<comment type="caution">
    <text evidence="4">The sequence shown here is derived from an EMBL/GenBank/DDBJ whole genome shotgun (WGS) entry which is preliminary data.</text>
</comment>
<proteinExistence type="predicted"/>
<evidence type="ECO:0000256" key="1">
    <source>
        <dbReference type="SAM" id="MobiDB-lite"/>
    </source>
</evidence>
<sequence>MSTGKTPLFWVFTLVLQLNIVATAIVAAVCPVSPFIGNTPCDETCSKPFIARINRPQEKPRIKYGGQFRCKVGYNKEWQDFSITHGLEFASRLNNTASKLFKPPILTNIALYPLPFLNNKSLSPALNVSFKIQFLGEPSIPETKAILLTFESPVLQNQAYGNFIDMAYSFQRDTNEDGRIYRIFNFSQYSPDSYDVERPIPISYPCLYGLDDCGDDRKIYTITLTTITMNSPFYSKYFKCSNVTCLLSSLTYTVSVVPVRYNDWNTVPAKAYNTDFEKWNATIATTFYPTANDIYVVFEHRITFISYFVKYTGGNYEKTASQNHTFKNLQSGQYEIQIKCCREDHSCIEYKSFHEIIIEANEDLNSINEKTMIHTIFATVSGICLAVILLIALAWLRKRRRKNISNNNSEHIEQYKYEIISNTISADLSMQLKRTLSRLGIKNDCIFRSNNLQYGHDNSTILILLPVEHDSFKMKTSEDKKYKEIIESISKRNTKNVLLVYFPYIKGAKRVRWSFLQKFKTIRLTEDFNKMIKFLNINCKNFDKSFLCEIRSELEVEVKRIQLIFQTQIPTSADTLGIPYRTSIDRFSAMDSFTSPKTFDRISESYEQDSCEIHEPITQRCPVHHPRFHHQPFPDNTMYTTNLTTIHQHETIPLLGHVIPPSPESSERNPKYHEPLRTNSGDTGYGPSRMNSSSDDDLRKEDALADDDSLIDQMMLVNKDHFPSTPSEIDPMLAINFQM</sequence>
<evidence type="ECO:0008006" key="6">
    <source>
        <dbReference type="Google" id="ProtNLM"/>
    </source>
</evidence>
<organism evidence="4 5">
    <name type="scientific">Mytilus edulis</name>
    <name type="common">Blue mussel</name>
    <dbReference type="NCBI Taxonomy" id="6550"/>
    <lineage>
        <taxon>Eukaryota</taxon>
        <taxon>Metazoa</taxon>
        <taxon>Spiralia</taxon>
        <taxon>Lophotrochozoa</taxon>
        <taxon>Mollusca</taxon>
        <taxon>Bivalvia</taxon>
        <taxon>Autobranchia</taxon>
        <taxon>Pteriomorphia</taxon>
        <taxon>Mytilida</taxon>
        <taxon>Mytiloidea</taxon>
        <taxon>Mytilidae</taxon>
        <taxon>Mytilinae</taxon>
        <taxon>Mytilus</taxon>
    </lineage>
</organism>
<evidence type="ECO:0000313" key="5">
    <source>
        <dbReference type="Proteomes" id="UP000683360"/>
    </source>
</evidence>
<evidence type="ECO:0000256" key="3">
    <source>
        <dbReference type="SAM" id="SignalP"/>
    </source>
</evidence>
<keyword evidence="5" id="KW-1185">Reference proteome</keyword>
<feature type="compositionally biased region" description="Basic and acidic residues" evidence="1">
    <location>
        <begin position="665"/>
        <end position="676"/>
    </location>
</feature>
<feature type="region of interest" description="Disordered" evidence="1">
    <location>
        <begin position="656"/>
        <end position="700"/>
    </location>
</feature>
<keyword evidence="2" id="KW-1133">Transmembrane helix</keyword>
<dbReference type="EMBL" id="CAJPWZ010001614">
    <property type="protein sequence ID" value="CAG2218877.1"/>
    <property type="molecule type" value="Genomic_DNA"/>
</dbReference>
<evidence type="ECO:0000256" key="2">
    <source>
        <dbReference type="SAM" id="Phobius"/>
    </source>
</evidence>
<accession>A0A8S3SD77</accession>
<dbReference type="AlphaFoldDB" id="A0A8S3SD77"/>
<feature type="signal peptide" evidence="3">
    <location>
        <begin position="1"/>
        <end position="23"/>
    </location>
</feature>
<dbReference type="OrthoDB" id="6107025at2759"/>
<evidence type="ECO:0000313" key="4">
    <source>
        <dbReference type="EMBL" id="CAG2218877.1"/>
    </source>
</evidence>
<feature type="chain" id="PRO_5035945352" description="SEFIR domain-containing protein" evidence="3">
    <location>
        <begin position="24"/>
        <end position="739"/>
    </location>
</feature>
<reference evidence="4" key="1">
    <citation type="submission" date="2021-03" db="EMBL/GenBank/DDBJ databases">
        <authorList>
            <person name="Bekaert M."/>
        </authorList>
    </citation>
    <scope>NUCLEOTIDE SEQUENCE</scope>
</reference>
<keyword evidence="3" id="KW-0732">Signal</keyword>
<keyword evidence="2" id="KW-0812">Transmembrane</keyword>
<name>A0A8S3SD77_MYTED</name>
<dbReference type="Proteomes" id="UP000683360">
    <property type="component" value="Unassembled WGS sequence"/>
</dbReference>
<keyword evidence="2" id="KW-0472">Membrane</keyword>
<protein>
    <recommendedName>
        <fullName evidence="6">SEFIR domain-containing protein</fullName>
    </recommendedName>
</protein>
<gene>
    <name evidence="4" type="ORF">MEDL_32466</name>
</gene>
<feature type="transmembrane region" description="Helical" evidence="2">
    <location>
        <begin position="372"/>
        <end position="396"/>
    </location>
</feature>